<feature type="region of interest" description="Disordered" evidence="2">
    <location>
        <begin position="193"/>
        <end position="226"/>
    </location>
</feature>
<evidence type="ECO:0000313" key="4">
    <source>
        <dbReference type="Proteomes" id="UP000054144"/>
    </source>
</evidence>
<feature type="region of interest" description="Disordered" evidence="2">
    <location>
        <begin position="267"/>
        <end position="319"/>
    </location>
</feature>
<feature type="compositionally biased region" description="Polar residues" evidence="2">
    <location>
        <begin position="780"/>
        <end position="799"/>
    </location>
</feature>
<proteinExistence type="predicted"/>
<feature type="compositionally biased region" description="Polar residues" evidence="2">
    <location>
        <begin position="841"/>
        <end position="854"/>
    </location>
</feature>
<keyword evidence="4" id="KW-1185">Reference proteome</keyword>
<name>A0A0D7A6I9_9AGAR</name>
<evidence type="ECO:0000313" key="3">
    <source>
        <dbReference type="EMBL" id="KIY45994.1"/>
    </source>
</evidence>
<organism evidence="3 4">
    <name type="scientific">Fistulina hepatica ATCC 64428</name>
    <dbReference type="NCBI Taxonomy" id="1128425"/>
    <lineage>
        <taxon>Eukaryota</taxon>
        <taxon>Fungi</taxon>
        <taxon>Dikarya</taxon>
        <taxon>Basidiomycota</taxon>
        <taxon>Agaricomycotina</taxon>
        <taxon>Agaricomycetes</taxon>
        <taxon>Agaricomycetidae</taxon>
        <taxon>Agaricales</taxon>
        <taxon>Fistulinaceae</taxon>
        <taxon>Fistulina</taxon>
    </lineage>
</organism>
<feature type="compositionally biased region" description="Polar residues" evidence="2">
    <location>
        <begin position="382"/>
        <end position="392"/>
    </location>
</feature>
<feature type="compositionally biased region" description="Basic residues" evidence="2">
    <location>
        <begin position="84"/>
        <end position="95"/>
    </location>
</feature>
<protein>
    <submittedName>
        <fullName evidence="3">Uncharacterized protein</fullName>
    </submittedName>
</protein>
<feature type="region of interest" description="Disordered" evidence="2">
    <location>
        <begin position="968"/>
        <end position="1014"/>
    </location>
</feature>
<evidence type="ECO:0000256" key="1">
    <source>
        <dbReference type="SAM" id="Coils"/>
    </source>
</evidence>
<feature type="compositionally biased region" description="Polar residues" evidence="2">
    <location>
        <begin position="970"/>
        <end position="982"/>
    </location>
</feature>
<keyword evidence="1" id="KW-0175">Coiled coil</keyword>
<feature type="compositionally biased region" description="Low complexity" evidence="2">
    <location>
        <begin position="58"/>
        <end position="75"/>
    </location>
</feature>
<feature type="compositionally biased region" description="Acidic residues" evidence="2">
    <location>
        <begin position="988"/>
        <end position="1013"/>
    </location>
</feature>
<feature type="region of interest" description="Disordered" evidence="2">
    <location>
        <begin position="381"/>
        <end position="410"/>
    </location>
</feature>
<dbReference type="Proteomes" id="UP000054144">
    <property type="component" value="Unassembled WGS sequence"/>
</dbReference>
<feature type="compositionally biased region" description="Low complexity" evidence="2">
    <location>
        <begin position="296"/>
        <end position="312"/>
    </location>
</feature>
<sequence>MAAAVVPIDAAEKLRFESFKMGAVIPPHLAKRHAHARSHSRNTSVSVSFSSPAILGSTSSHNSFSSHSRTPSSSSVANNDLPKSSKRNSHHRRRSSVSTRHESAEMMGLTLPDLPPSAMSDNVNFGEKDSVRRRALWALEGKTDDSFTPQVEIPELSSCPDFLSFDHLCSSKRDSFKRDSLRPAPKDQLHTLIEEDEEDEEDMSAISGTKTPPPTPVTPTHVRTLSPPVGTLITAATVTPMPTKAKQNPNLRPLSLTPEALVIFHASLPTPSDSPAPRESPDPSQHRGLRALCLTSSPSSPAASPRSSMEESPVARRNAVCSARKPAALVISDSASPPSSGPVKRRSITYKLSRNDSTGLPTPEMTPKFAERRFSYKIGNRALNSSRNGSSATEEDPECESIDGSGNAHSFRNLSQSSADSFVGSDQSFTRPLSVSEQHFLFKSHNALLARITDLERLLVQTRRISRQESISSTVFESGSEFAVDRRISTFSTSSEISEPSDEMLRLIADLKAERDELKRDVDGWRTRVADLEKQLAAVAVRVETERREAWMARSRAGILEVEKEELAKVKDDISASLTALTEEKNALVDEVAQLRRDKADLEERLDGTLLLFRQMEARNQSLLEEDTKLQSSVQTLQEELASLRSLPASVADNAETTVHLYPRSALDSSASDAESYFTDADTSFTDADTSCTELETPDVDDMRSPGPMTFSLGIQDYDEPDGLHIVEHKDLPVEESSFNEYDNGLSGYEDEGDYDLDQAAAEFDDNDSLSGEDEHYPRSPTSTATVSPSESRTVTSVVAVSIPSAPGHIRNENSISRHHRRRSSASLETPKASYVPPSFEQDTPTQESATPTQQSFAVKAPMSVPNGLGHRSAHSLSRTWTFPKVSTCSASIEVETDRFFDCLEDSDTPTSPSFSQRNMDSFSQALKTSPSLPFNWFSKGLETATSPTAASLVPHLGLGIDDDCETHSNEYGSLMSESAPHSLSMVPEEDEEPDDSLEDDQTLTSADEDEGMFGDVGGIKITLTPADAVDDLKVSEVVDIFPMPSVPEVETEPVSSLPHPTRKPVPQLADVEDDLSSFKFGDASQPLSQAPISTPPAAETRPSHIPRIVAKPTTTSLTSNTSSSAVRPSLIPQPSTRVKSKPSPIVTTSTMTFMRQPPCKSVSPPTRSSRDTSQGLGVQACSFELRDVTNASYRYPTVAAPRPPALTAGADSLISKGWSSSPRSETTLVPAPAIATSDLDHRSGVVPSAHRGFVSREKQLARLRKQLDAGGLRSPSFLCQRCGGEGVVHL</sequence>
<feature type="compositionally biased region" description="Low complexity" evidence="2">
    <location>
        <begin position="1114"/>
        <end position="1125"/>
    </location>
</feature>
<accession>A0A0D7A6I9</accession>
<feature type="compositionally biased region" description="Polar residues" evidence="2">
    <location>
        <begin position="1164"/>
        <end position="1176"/>
    </location>
</feature>
<dbReference type="OrthoDB" id="2528184at2759"/>
<evidence type="ECO:0000256" key="2">
    <source>
        <dbReference type="SAM" id="MobiDB-lite"/>
    </source>
</evidence>
<feature type="region of interest" description="Disordered" evidence="2">
    <location>
        <begin position="766"/>
        <end position="854"/>
    </location>
</feature>
<reference evidence="3 4" key="1">
    <citation type="journal article" date="2015" name="Fungal Genet. Biol.">
        <title>Evolution of novel wood decay mechanisms in Agaricales revealed by the genome sequences of Fistulina hepatica and Cylindrobasidium torrendii.</title>
        <authorList>
            <person name="Floudas D."/>
            <person name="Held B.W."/>
            <person name="Riley R."/>
            <person name="Nagy L.G."/>
            <person name="Koehler G."/>
            <person name="Ransdell A.S."/>
            <person name="Younus H."/>
            <person name="Chow J."/>
            <person name="Chiniquy J."/>
            <person name="Lipzen A."/>
            <person name="Tritt A."/>
            <person name="Sun H."/>
            <person name="Haridas S."/>
            <person name="LaButti K."/>
            <person name="Ohm R.A."/>
            <person name="Kues U."/>
            <person name="Blanchette R.A."/>
            <person name="Grigoriev I.V."/>
            <person name="Minto R.E."/>
            <person name="Hibbett D.S."/>
        </authorList>
    </citation>
    <scope>NUCLEOTIDE SEQUENCE [LARGE SCALE GENOMIC DNA]</scope>
    <source>
        <strain evidence="3 4">ATCC 64428</strain>
    </source>
</reference>
<feature type="region of interest" description="Disordered" evidence="2">
    <location>
        <begin position="331"/>
        <end position="369"/>
    </location>
</feature>
<feature type="coiled-coil region" evidence="1">
    <location>
        <begin position="501"/>
        <end position="549"/>
    </location>
</feature>
<feature type="coiled-coil region" evidence="1">
    <location>
        <begin position="578"/>
        <end position="640"/>
    </location>
</feature>
<feature type="compositionally biased region" description="Polar residues" evidence="2">
    <location>
        <begin position="350"/>
        <end position="360"/>
    </location>
</feature>
<feature type="region of interest" description="Disordered" evidence="2">
    <location>
        <begin position="58"/>
        <end position="117"/>
    </location>
</feature>
<feature type="region of interest" description="Disordered" evidence="2">
    <location>
        <begin position="1084"/>
        <end position="1103"/>
    </location>
</feature>
<gene>
    <name evidence="3" type="ORF">FISHEDRAFT_60830</name>
</gene>
<dbReference type="EMBL" id="KN882045">
    <property type="protein sequence ID" value="KIY45994.1"/>
    <property type="molecule type" value="Genomic_DNA"/>
</dbReference>
<feature type="compositionally biased region" description="Acidic residues" evidence="2">
    <location>
        <begin position="194"/>
        <end position="203"/>
    </location>
</feature>
<feature type="region of interest" description="Disordered" evidence="2">
    <location>
        <begin position="1113"/>
        <end position="1176"/>
    </location>
</feature>